<dbReference type="GO" id="GO:0046677">
    <property type="term" value="P:response to antibiotic"/>
    <property type="evidence" value="ECO:0007669"/>
    <property type="project" value="InterPro"/>
</dbReference>
<dbReference type="PANTHER" id="PTHR35333">
    <property type="entry name" value="BETA-LACTAMASE"/>
    <property type="match status" value="1"/>
</dbReference>
<dbReference type="InterPro" id="IPR000871">
    <property type="entry name" value="Beta-lactam_class-A"/>
</dbReference>
<dbReference type="GO" id="GO:0030655">
    <property type="term" value="P:beta-lactam antibiotic catabolic process"/>
    <property type="evidence" value="ECO:0007669"/>
    <property type="project" value="InterPro"/>
</dbReference>
<sequence length="295" mass="31223">MSTAAHGIQRSFDDAGVFGYLHARALHEPGREIGLLPDDPVVLASVFKLPLAVAFARAVDDGRLDPTEPVTLSPDTRTPGATGFAAMSDPVTISWRDAVRSMMTVSDNAAADALLDALGTDDVNSTLAELGLTSTRVSGGTRHLYASLIADFGSPSLSEAIRQVQNATTLDELTSFDPHLTTSTVGTCRDMTALLESVWHDRAASAEQCAFIREVMAQQVWTQRLAAAFPFDDVVVAGKTGTFLALRHEVGVVEYPNGEAYAVAVFTLSTRARLILPGADAAIAQAAKLAVAVLR</sequence>
<dbReference type="Gene3D" id="3.40.710.10">
    <property type="entry name" value="DD-peptidase/beta-lactamase superfamily"/>
    <property type="match status" value="1"/>
</dbReference>
<dbReference type="SUPFAM" id="SSF56601">
    <property type="entry name" value="beta-lactamase/transpeptidase-like"/>
    <property type="match status" value="1"/>
</dbReference>
<dbReference type="EMBL" id="JAAGOB010000018">
    <property type="protein sequence ID" value="NED98256.1"/>
    <property type="molecule type" value="Genomic_DNA"/>
</dbReference>
<comment type="caution">
    <text evidence="2">The sequence shown here is derived from an EMBL/GenBank/DDBJ whole genome shotgun (WGS) entry which is preliminary data.</text>
</comment>
<evidence type="ECO:0000313" key="2">
    <source>
        <dbReference type="EMBL" id="NED98256.1"/>
    </source>
</evidence>
<reference evidence="2 3" key="1">
    <citation type="submission" date="2020-02" db="EMBL/GenBank/DDBJ databases">
        <authorList>
            <person name="Li X.-J."/>
            <person name="Feng X.-M."/>
        </authorList>
    </citation>
    <scope>NUCLEOTIDE SEQUENCE [LARGE SCALE GENOMIC DNA]</scope>
    <source>
        <strain evidence="2 3">CGMCC 4.7225</strain>
    </source>
</reference>
<gene>
    <name evidence="2" type="ORF">G1H11_23425</name>
</gene>
<dbReference type="Proteomes" id="UP000469185">
    <property type="component" value="Unassembled WGS sequence"/>
</dbReference>
<proteinExistence type="predicted"/>
<keyword evidence="3" id="KW-1185">Reference proteome</keyword>
<dbReference type="RefSeq" id="WP_163821047.1">
    <property type="nucleotide sequence ID" value="NZ_JAAGOB010000018.1"/>
</dbReference>
<dbReference type="GO" id="GO:0008800">
    <property type="term" value="F:beta-lactamase activity"/>
    <property type="evidence" value="ECO:0007669"/>
    <property type="project" value="InterPro"/>
</dbReference>
<dbReference type="PANTHER" id="PTHR35333:SF3">
    <property type="entry name" value="BETA-LACTAMASE-TYPE TRANSPEPTIDASE FOLD CONTAINING PROTEIN"/>
    <property type="match status" value="1"/>
</dbReference>
<name>A0A6N9YT97_9ACTN</name>
<protein>
    <submittedName>
        <fullName evidence="2">Serine hydrolase</fullName>
    </submittedName>
</protein>
<dbReference type="AlphaFoldDB" id="A0A6N9YT97"/>
<dbReference type="Pfam" id="PF13354">
    <property type="entry name" value="Beta-lactamase2"/>
    <property type="match status" value="1"/>
</dbReference>
<keyword evidence="2" id="KW-0378">Hydrolase</keyword>
<accession>A0A6N9YT97</accession>
<evidence type="ECO:0000259" key="1">
    <source>
        <dbReference type="Pfam" id="PF13354"/>
    </source>
</evidence>
<dbReference type="InterPro" id="IPR012338">
    <property type="entry name" value="Beta-lactam/transpept-like"/>
</dbReference>
<evidence type="ECO:0000313" key="3">
    <source>
        <dbReference type="Proteomes" id="UP000469185"/>
    </source>
</evidence>
<organism evidence="2 3">
    <name type="scientific">Phytoactinopolyspora alkaliphila</name>
    <dbReference type="NCBI Taxonomy" id="1783498"/>
    <lineage>
        <taxon>Bacteria</taxon>
        <taxon>Bacillati</taxon>
        <taxon>Actinomycetota</taxon>
        <taxon>Actinomycetes</taxon>
        <taxon>Jiangellales</taxon>
        <taxon>Jiangellaceae</taxon>
        <taxon>Phytoactinopolyspora</taxon>
    </lineage>
</organism>
<dbReference type="InterPro" id="IPR045155">
    <property type="entry name" value="Beta-lactam_cat"/>
</dbReference>
<feature type="domain" description="Beta-lactamase class A catalytic" evidence="1">
    <location>
        <begin position="30"/>
        <end position="267"/>
    </location>
</feature>